<evidence type="ECO:0000256" key="3">
    <source>
        <dbReference type="ARBA" id="ARBA00022448"/>
    </source>
</evidence>
<feature type="transmembrane region" description="Helical" evidence="8">
    <location>
        <begin position="344"/>
        <end position="365"/>
    </location>
</feature>
<dbReference type="Proteomes" id="UP000198688">
    <property type="component" value="Chromosome I"/>
</dbReference>
<dbReference type="GO" id="GO:0005886">
    <property type="term" value="C:plasma membrane"/>
    <property type="evidence" value="ECO:0007669"/>
    <property type="project" value="UniProtKB-SubCell"/>
</dbReference>
<dbReference type="InterPro" id="IPR004638">
    <property type="entry name" value="EmrB-like"/>
</dbReference>
<feature type="transmembrane region" description="Helical" evidence="8">
    <location>
        <begin position="174"/>
        <end position="200"/>
    </location>
</feature>
<evidence type="ECO:0000313" key="10">
    <source>
        <dbReference type="EMBL" id="SDT78900.1"/>
    </source>
</evidence>
<evidence type="ECO:0000256" key="2">
    <source>
        <dbReference type="ARBA" id="ARBA00008537"/>
    </source>
</evidence>
<dbReference type="PANTHER" id="PTHR42718:SF9">
    <property type="entry name" value="MAJOR FACILITATOR SUPERFAMILY MULTIDRUG TRANSPORTER MFSC"/>
    <property type="match status" value="1"/>
</dbReference>
<protein>
    <submittedName>
        <fullName evidence="10">Drug resistance transporter, EmrB/QacA subfamily</fullName>
    </submittedName>
</protein>
<evidence type="ECO:0000259" key="9">
    <source>
        <dbReference type="PROSITE" id="PS50850"/>
    </source>
</evidence>
<evidence type="ECO:0000256" key="6">
    <source>
        <dbReference type="ARBA" id="ARBA00022989"/>
    </source>
</evidence>
<dbReference type="Gene3D" id="1.20.1720.10">
    <property type="entry name" value="Multidrug resistance protein D"/>
    <property type="match status" value="1"/>
</dbReference>
<feature type="transmembrane region" description="Helical" evidence="8">
    <location>
        <begin position="283"/>
        <end position="304"/>
    </location>
</feature>
<dbReference type="AlphaFoldDB" id="A0A1H2D821"/>
<dbReference type="InterPro" id="IPR011701">
    <property type="entry name" value="MFS"/>
</dbReference>
<keyword evidence="7 8" id="KW-0472">Membrane</keyword>
<dbReference type="InterPro" id="IPR036259">
    <property type="entry name" value="MFS_trans_sf"/>
</dbReference>
<feature type="transmembrane region" description="Helical" evidence="8">
    <location>
        <begin position="18"/>
        <end position="35"/>
    </location>
</feature>
<dbReference type="PROSITE" id="PS50850">
    <property type="entry name" value="MFS"/>
    <property type="match status" value="1"/>
</dbReference>
<keyword evidence="5 8" id="KW-0812">Transmembrane</keyword>
<name>A0A1H2D821_9ACTN</name>
<gene>
    <name evidence="10" type="ORF">SAMN04489716_8561</name>
</gene>
<dbReference type="InterPro" id="IPR020846">
    <property type="entry name" value="MFS_dom"/>
</dbReference>
<feature type="transmembrane region" description="Helical" evidence="8">
    <location>
        <begin position="242"/>
        <end position="262"/>
    </location>
</feature>
<sequence>MSSATQRSPEVDDRLDPAFLRMAGVLLLALLMALLDETIVNVGVDRLGAEFSAPLATIQWVTAGYLLAVAVATPVSGWGVDRFGVRRVWVLAVVLFTLGSLLSGLAWSAGSLIGFRVLQGLGGGMIFPVVQAAIAQAAGPARVTKAMGLVSIPLTIGPVLGPVLGGFFVDDISWRWMFFINLPVGVIALVLAFKVLPAAVPDAEGARPRLDILGLALLSPGFAALIYGLTTAAHRGDFGDPMALTAFAAGAALLVGYVLHALRTTAPLIDVRLFSRRGFTMSVVTMLLVGAVANGLLFLTPLYHQQARGFGALHAGLLMIPSGILGAAGAIAVGKAGARLTARVTAPIGMLLAAVAALALSTVGAHTSQVFTALAFGIAGFGIGFTVPGVMAFMYLAVGSADAPRATSALFILNQIGGSLGIAVVAVVLQQRLAAATGFPPEAYGRTYWIVVGFALVAGLAAALVPGPARSPAPRTE</sequence>
<feature type="transmembrane region" description="Helical" evidence="8">
    <location>
        <begin position="88"/>
        <end position="107"/>
    </location>
</feature>
<dbReference type="STRING" id="113562.SAMN04489716_8561"/>
<keyword evidence="4" id="KW-1003">Cell membrane</keyword>
<keyword evidence="11" id="KW-1185">Reference proteome</keyword>
<proteinExistence type="inferred from homology"/>
<evidence type="ECO:0000313" key="11">
    <source>
        <dbReference type="Proteomes" id="UP000198688"/>
    </source>
</evidence>
<evidence type="ECO:0000256" key="7">
    <source>
        <dbReference type="ARBA" id="ARBA00023136"/>
    </source>
</evidence>
<organism evidence="10 11">
    <name type="scientific">Actinoplanes derwentensis</name>
    <dbReference type="NCBI Taxonomy" id="113562"/>
    <lineage>
        <taxon>Bacteria</taxon>
        <taxon>Bacillati</taxon>
        <taxon>Actinomycetota</taxon>
        <taxon>Actinomycetes</taxon>
        <taxon>Micromonosporales</taxon>
        <taxon>Micromonosporaceae</taxon>
        <taxon>Actinoplanes</taxon>
    </lineage>
</organism>
<dbReference type="EMBL" id="LT629758">
    <property type="protein sequence ID" value="SDT78900.1"/>
    <property type="molecule type" value="Genomic_DNA"/>
</dbReference>
<comment type="similarity">
    <text evidence="2">Belongs to the major facilitator superfamily. EmrB family.</text>
</comment>
<keyword evidence="6 8" id="KW-1133">Transmembrane helix</keyword>
<dbReference type="PRINTS" id="PR01036">
    <property type="entry name" value="TCRTETB"/>
</dbReference>
<feature type="transmembrane region" description="Helical" evidence="8">
    <location>
        <begin position="113"/>
        <end position="134"/>
    </location>
</feature>
<evidence type="ECO:0000256" key="5">
    <source>
        <dbReference type="ARBA" id="ARBA00022692"/>
    </source>
</evidence>
<reference evidence="10 11" key="1">
    <citation type="submission" date="2016-10" db="EMBL/GenBank/DDBJ databases">
        <authorList>
            <person name="de Groot N.N."/>
        </authorList>
    </citation>
    <scope>NUCLEOTIDE SEQUENCE [LARGE SCALE GENOMIC DNA]</scope>
    <source>
        <strain evidence="10 11">DSM 43941</strain>
    </source>
</reference>
<feature type="transmembrane region" description="Helical" evidence="8">
    <location>
        <begin position="146"/>
        <end position="168"/>
    </location>
</feature>
<dbReference type="SUPFAM" id="SSF103473">
    <property type="entry name" value="MFS general substrate transporter"/>
    <property type="match status" value="1"/>
</dbReference>
<accession>A0A1H2D821</accession>
<feature type="transmembrane region" description="Helical" evidence="8">
    <location>
        <begin position="448"/>
        <end position="465"/>
    </location>
</feature>
<evidence type="ECO:0000256" key="8">
    <source>
        <dbReference type="SAM" id="Phobius"/>
    </source>
</evidence>
<feature type="transmembrane region" description="Helical" evidence="8">
    <location>
        <begin position="409"/>
        <end position="428"/>
    </location>
</feature>
<dbReference type="NCBIfam" id="TIGR00711">
    <property type="entry name" value="efflux_EmrB"/>
    <property type="match status" value="1"/>
</dbReference>
<feature type="transmembrane region" description="Helical" evidence="8">
    <location>
        <begin position="55"/>
        <end position="76"/>
    </location>
</feature>
<feature type="domain" description="Major facilitator superfamily (MFS) profile" evidence="9">
    <location>
        <begin position="22"/>
        <end position="470"/>
    </location>
</feature>
<dbReference type="PANTHER" id="PTHR42718">
    <property type="entry name" value="MAJOR FACILITATOR SUPERFAMILY MULTIDRUG TRANSPORTER MFSC"/>
    <property type="match status" value="1"/>
</dbReference>
<dbReference type="GO" id="GO:0022857">
    <property type="term" value="F:transmembrane transporter activity"/>
    <property type="evidence" value="ECO:0007669"/>
    <property type="project" value="InterPro"/>
</dbReference>
<comment type="subcellular location">
    <subcellularLocation>
        <location evidence="1">Cell membrane</location>
        <topology evidence="1">Multi-pass membrane protein</topology>
    </subcellularLocation>
</comment>
<dbReference type="Pfam" id="PF07690">
    <property type="entry name" value="MFS_1"/>
    <property type="match status" value="1"/>
</dbReference>
<dbReference type="Gene3D" id="1.20.1250.20">
    <property type="entry name" value="MFS general substrate transporter like domains"/>
    <property type="match status" value="1"/>
</dbReference>
<feature type="transmembrane region" description="Helical" evidence="8">
    <location>
        <begin position="310"/>
        <end position="332"/>
    </location>
</feature>
<feature type="transmembrane region" description="Helical" evidence="8">
    <location>
        <begin position="212"/>
        <end position="230"/>
    </location>
</feature>
<feature type="transmembrane region" description="Helical" evidence="8">
    <location>
        <begin position="371"/>
        <end position="397"/>
    </location>
</feature>
<dbReference type="RefSeq" id="WP_231953779.1">
    <property type="nucleotide sequence ID" value="NZ_BOMJ01000090.1"/>
</dbReference>
<evidence type="ECO:0000256" key="4">
    <source>
        <dbReference type="ARBA" id="ARBA00022475"/>
    </source>
</evidence>
<evidence type="ECO:0000256" key="1">
    <source>
        <dbReference type="ARBA" id="ARBA00004651"/>
    </source>
</evidence>
<keyword evidence="3" id="KW-0813">Transport</keyword>